<comment type="caution">
    <text evidence="1">The sequence shown here is derived from an EMBL/GenBank/DDBJ whole genome shotgun (WGS) entry which is preliminary data.</text>
</comment>
<evidence type="ECO:0008006" key="3">
    <source>
        <dbReference type="Google" id="ProtNLM"/>
    </source>
</evidence>
<evidence type="ECO:0000313" key="2">
    <source>
        <dbReference type="Proteomes" id="UP000265411"/>
    </source>
</evidence>
<protein>
    <recommendedName>
        <fullName evidence="3">GAF domain-containing protein</fullName>
    </recommendedName>
</protein>
<dbReference type="EMBL" id="LMAZ01000005">
    <property type="protein sequence ID" value="RGP53659.1"/>
    <property type="molecule type" value="Genomic_DNA"/>
</dbReference>
<dbReference type="Proteomes" id="UP000265411">
    <property type="component" value="Unassembled WGS sequence"/>
</dbReference>
<name>A0A395R1L3_9PSED</name>
<dbReference type="SUPFAM" id="SSF55781">
    <property type="entry name" value="GAF domain-like"/>
    <property type="match status" value="1"/>
</dbReference>
<organism evidence="1 2">
    <name type="scientific">Pseudomonas abyssi</name>
    <dbReference type="NCBI Taxonomy" id="170540"/>
    <lineage>
        <taxon>Bacteria</taxon>
        <taxon>Pseudomonadati</taxon>
        <taxon>Pseudomonadota</taxon>
        <taxon>Gammaproteobacteria</taxon>
        <taxon>Pseudomonadales</taxon>
        <taxon>Pseudomonadaceae</taxon>
        <taxon>Pseudomonas</taxon>
    </lineage>
</organism>
<gene>
    <name evidence="1" type="ORF">ASB58_14905</name>
</gene>
<sequence>MLLELEKTIDLITAWPVDYPEEKKKAEFNNAIESMLYPLTLNRAELFGYEGHDLYNFCFYIYNEESKKLEIYWRNHDDRMSTSNRNWAPGHGHVGLTYIQDELKICQDITKSSELSSSSSNNNDHKNYRSFLSIPVRDPQISAVSGNPLGVLVFTSNRAGQFSENRDAIFGTSIAKILSILVDELEKSEKVK</sequence>
<reference evidence="1 2" key="1">
    <citation type="journal article" date="2018" name="Syst. Appl. Microbiol.">
        <title>Pseudomonas gallaeciensis sp. nov., isolated from crude-oil-contaminated intertidal sand samples after the Prestige oil spill.</title>
        <authorList>
            <person name="Mulet M."/>
            <person name="Sanchez D."/>
            <person name="Rodriguez A.C."/>
            <person name="Nogales B."/>
            <person name="Bosch R."/>
            <person name="Busquets A."/>
            <person name="Gomila M."/>
            <person name="Lalucat J."/>
            <person name="Garcia-Valdes E."/>
        </authorList>
    </citation>
    <scope>NUCLEOTIDE SEQUENCE [LARGE SCALE GENOMIC DNA]</scope>
    <source>
        <strain evidence="1 2">V113</strain>
    </source>
</reference>
<dbReference type="InterPro" id="IPR029016">
    <property type="entry name" value="GAF-like_dom_sf"/>
</dbReference>
<evidence type="ECO:0000313" key="1">
    <source>
        <dbReference type="EMBL" id="RGP53659.1"/>
    </source>
</evidence>
<keyword evidence="2" id="KW-1185">Reference proteome</keyword>
<dbReference type="AlphaFoldDB" id="A0A395R1L3"/>
<accession>A0A395R1L3</accession>
<dbReference type="Gene3D" id="3.30.450.40">
    <property type="match status" value="1"/>
</dbReference>
<proteinExistence type="predicted"/>